<evidence type="ECO:0000256" key="7">
    <source>
        <dbReference type="ARBA" id="ARBA00022723"/>
    </source>
</evidence>
<evidence type="ECO:0000256" key="14">
    <source>
        <dbReference type="ARBA" id="ARBA00031146"/>
    </source>
</evidence>
<organism evidence="16">
    <name type="scientific">hydrothermal vent metagenome</name>
    <dbReference type="NCBI Taxonomy" id="652676"/>
    <lineage>
        <taxon>unclassified sequences</taxon>
        <taxon>metagenomes</taxon>
        <taxon>ecological metagenomes</taxon>
    </lineage>
</organism>
<gene>
    <name evidence="16" type="ORF">MNBD_ALPHA02-527</name>
</gene>
<comment type="subunit">
    <text evidence="4">Homotetramer.</text>
</comment>
<evidence type="ECO:0000256" key="12">
    <source>
        <dbReference type="ARBA" id="ARBA00023004"/>
    </source>
</evidence>
<comment type="similarity">
    <text evidence="3">Belongs to the extradiol ring-cleavage dioxygenase family.</text>
</comment>
<dbReference type="EC" id="1.13.11.2" evidence="5"/>
<dbReference type="InterPro" id="IPR017624">
    <property type="entry name" value="Catechol_2-3_dOase"/>
</dbReference>
<dbReference type="InterPro" id="IPR004360">
    <property type="entry name" value="Glyas_Fos-R_dOase_dom"/>
</dbReference>
<keyword evidence="9" id="KW-0058">Aromatic hydrocarbons catabolism</keyword>
<protein>
    <recommendedName>
        <fullName evidence="6">Metapyrocatechase</fullName>
        <ecNumber evidence="5">1.13.11.2</ecNumber>
    </recommendedName>
    <alternativeName>
        <fullName evidence="14">CatO2ase</fullName>
    </alternativeName>
    <alternativeName>
        <fullName evidence="13">Catechol 2,3-dioxygenase</fullName>
    </alternativeName>
</protein>
<evidence type="ECO:0000256" key="3">
    <source>
        <dbReference type="ARBA" id="ARBA00008784"/>
    </source>
</evidence>
<evidence type="ECO:0000256" key="4">
    <source>
        <dbReference type="ARBA" id="ARBA00011881"/>
    </source>
</evidence>
<dbReference type="EMBL" id="UOED01000085">
    <property type="protein sequence ID" value="VAV93791.1"/>
    <property type="molecule type" value="Genomic_DNA"/>
</dbReference>
<dbReference type="InterPro" id="IPR054560">
    <property type="entry name" value="XylE-like_N"/>
</dbReference>
<dbReference type="AlphaFoldDB" id="A0A3B0RR22"/>
<dbReference type="InterPro" id="IPR000486">
    <property type="entry name" value="Xdiol_ring_cleave_dOase_1/2"/>
</dbReference>
<keyword evidence="11 16" id="KW-0560">Oxidoreductase</keyword>
<keyword evidence="10 16" id="KW-0223">Dioxygenase</keyword>
<dbReference type="PROSITE" id="PS51819">
    <property type="entry name" value="VOC"/>
    <property type="match status" value="2"/>
</dbReference>
<dbReference type="InterPro" id="IPR037523">
    <property type="entry name" value="VOC_core"/>
</dbReference>
<evidence type="ECO:0000256" key="13">
    <source>
        <dbReference type="ARBA" id="ARBA00030369"/>
    </source>
</evidence>
<reference evidence="16" key="1">
    <citation type="submission" date="2018-06" db="EMBL/GenBank/DDBJ databases">
        <authorList>
            <person name="Zhirakovskaya E."/>
        </authorList>
    </citation>
    <scope>NUCLEOTIDE SEQUENCE</scope>
</reference>
<dbReference type="Pfam" id="PF22247">
    <property type="entry name" value="Diox-like_N"/>
    <property type="match status" value="1"/>
</dbReference>
<evidence type="ECO:0000256" key="10">
    <source>
        <dbReference type="ARBA" id="ARBA00022964"/>
    </source>
</evidence>
<evidence type="ECO:0000259" key="15">
    <source>
        <dbReference type="PROSITE" id="PS51819"/>
    </source>
</evidence>
<dbReference type="GO" id="GO:0008198">
    <property type="term" value="F:ferrous iron binding"/>
    <property type="evidence" value="ECO:0007669"/>
    <property type="project" value="InterPro"/>
</dbReference>
<evidence type="ECO:0000256" key="6">
    <source>
        <dbReference type="ARBA" id="ARBA00022190"/>
    </source>
</evidence>
<evidence type="ECO:0000256" key="8">
    <source>
        <dbReference type="ARBA" id="ARBA00022737"/>
    </source>
</evidence>
<dbReference type="GO" id="GO:0018577">
    <property type="term" value="F:catechol 2,3-dioxygenase activity"/>
    <property type="evidence" value="ECO:0007669"/>
    <property type="project" value="UniProtKB-EC"/>
</dbReference>
<evidence type="ECO:0000256" key="2">
    <source>
        <dbReference type="ARBA" id="ARBA00001954"/>
    </source>
</evidence>
<evidence type="ECO:0000256" key="5">
    <source>
        <dbReference type="ARBA" id="ARBA00013117"/>
    </source>
</evidence>
<dbReference type="PROSITE" id="PS00082">
    <property type="entry name" value="EXTRADIOL_DIOXYGENAS"/>
    <property type="match status" value="1"/>
</dbReference>
<feature type="domain" description="VOC" evidence="15">
    <location>
        <begin position="150"/>
        <end position="270"/>
    </location>
</feature>
<keyword evidence="7" id="KW-0479">Metal-binding</keyword>
<keyword evidence="12" id="KW-0408">Iron</keyword>
<accession>A0A3B0RR22</accession>
<keyword evidence="8" id="KW-0677">Repeat</keyword>
<evidence type="ECO:0000256" key="1">
    <source>
        <dbReference type="ARBA" id="ARBA00000163"/>
    </source>
</evidence>
<proteinExistence type="inferred from homology"/>
<feature type="domain" description="VOC" evidence="15">
    <location>
        <begin position="8"/>
        <end position="123"/>
    </location>
</feature>
<comment type="cofactor">
    <cofactor evidence="2">
        <name>Fe(2+)</name>
        <dbReference type="ChEBI" id="CHEBI:29033"/>
    </cofactor>
</comment>
<evidence type="ECO:0000313" key="16">
    <source>
        <dbReference type="EMBL" id="VAV93791.1"/>
    </source>
</evidence>
<comment type="catalytic activity">
    <reaction evidence="1">
        <text>catechol + O2 = (2Z,4E)-2-hydroxy-6-oxohexa-2,4-dienoate + H(+)</text>
        <dbReference type="Rhea" id="RHEA:17337"/>
        <dbReference type="ChEBI" id="CHEBI:15378"/>
        <dbReference type="ChEBI" id="CHEBI:15379"/>
        <dbReference type="ChEBI" id="CHEBI:18135"/>
        <dbReference type="ChEBI" id="CHEBI:71198"/>
        <dbReference type="EC" id="1.13.11.2"/>
    </reaction>
</comment>
<evidence type="ECO:0000256" key="11">
    <source>
        <dbReference type="ARBA" id="ARBA00023002"/>
    </source>
</evidence>
<dbReference type="NCBIfam" id="TIGR03211">
    <property type="entry name" value="catechol_2_3"/>
    <property type="match status" value="1"/>
</dbReference>
<dbReference type="Gene3D" id="3.10.180.10">
    <property type="entry name" value="2,3-Dihydroxybiphenyl 1,2-Dioxygenase, domain 1"/>
    <property type="match status" value="2"/>
</dbReference>
<dbReference type="Pfam" id="PF00903">
    <property type="entry name" value="Glyoxalase"/>
    <property type="match status" value="1"/>
</dbReference>
<dbReference type="SUPFAM" id="SSF54593">
    <property type="entry name" value="Glyoxalase/Bleomycin resistance protein/Dihydroxybiphenyl dioxygenase"/>
    <property type="match status" value="1"/>
</dbReference>
<sequence length="308" mass="34468">MALNGVLRPGFVQVRVLDMAEAIVHYRDRIGLTLVSTESDGRVYMKAYDEFDRHSIVLRECDEAGLDVMAFKVCSEASLDDFAAKLAAGGYEVTTVEAGEQPGVGRRISFMAPTGHRFDLYAEIELSDNGPMTNNPDVSQLDPQGMKAIRFDHCLLYGGDIDGTKKVFEEILGFSISEMVVDDDTGMIIALFLTCSNKAHDLALVRHEEDGKLHHVSFLVEDWTSLRDAADIMTRYDVSRDIGPTRHGITRGQTIYFFDPSGNRNEVFAGGYAYYPDNPLRVWKASSVGKAIFYYERELNDRFMTVVT</sequence>
<dbReference type="InterPro" id="IPR029068">
    <property type="entry name" value="Glyas_Bleomycin-R_OHBP_Dase"/>
</dbReference>
<evidence type="ECO:0000256" key="9">
    <source>
        <dbReference type="ARBA" id="ARBA00022797"/>
    </source>
</evidence>
<name>A0A3B0RR22_9ZZZZ</name>